<dbReference type="OrthoDB" id="542108at2759"/>
<dbReference type="GO" id="GO:0008865">
    <property type="term" value="F:fructokinase activity"/>
    <property type="evidence" value="ECO:0007669"/>
    <property type="project" value="TreeGrafter"/>
</dbReference>
<dbReference type="Proteomes" id="UP000541444">
    <property type="component" value="Unassembled WGS sequence"/>
</dbReference>
<name>A0A7J7M7W2_9MAGN</name>
<dbReference type="PANTHER" id="PTHR43085">
    <property type="entry name" value="HEXOKINASE FAMILY MEMBER"/>
    <property type="match status" value="1"/>
</dbReference>
<keyword evidence="4" id="KW-1185">Reference proteome</keyword>
<evidence type="ECO:0000313" key="3">
    <source>
        <dbReference type="EMBL" id="KAF6150969.1"/>
    </source>
</evidence>
<proteinExistence type="predicted"/>
<dbReference type="InterPro" id="IPR007573">
    <property type="entry name" value="QWRF"/>
</dbReference>
<dbReference type="SUPFAM" id="SSF53613">
    <property type="entry name" value="Ribokinase-like"/>
    <property type="match status" value="1"/>
</dbReference>
<dbReference type="InterPro" id="IPR050306">
    <property type="entry name" value="PfkB_Carbo_kinase"/>
</dbReference>
<keyword evidence="2" id="KW-0418">Kinase</keyword>
<dbReference type="AlphaFoldDB" id="A0A7J7M7W2"/>
<evidence type="ECO:0000256" key="2">
    <source>
        <dbReference type="ARBA" id="ARBA00022777"/>
    </source>
</evidence>
<evidence type="ECO:0008006" key="5">
    <source>
        <dbReference type="Google" id="ProtNLM"/>
    </source>
</evidence>
<dbReference type="GO" id="GO:0005829">
    <property type="term" value="C:cytosol"/>
    <property type="evidence" value="ECO:0007669"/>
    <property type="project" value="TreeGrafter"/>
</dbReference>
<dbReference type="PANTHER" id="PTHR43085:SF6">
    <property type="entry name" value="FRUCTOKINASE-5-RELATED"/>
    <property type="match status" value="1"/>
</dbReference>
<organism evidence="3 4">
    <name type="scientific">Kingdonia uniflora</name>
    <dbReference type="NCBI Taxonomy" id="39325"/>
    <lineage>
        <taxon>Eukaryota</taxon>
        <taxon>Viridiplantae</taxon>
        <taxon>Streptophyta</taxon>
        <taxon>Embryophyta</taxon>
        <taxon>Tracheophyta</taxon>
        <taxon>Spermatophyta</taxon>
        <taxon>Magnoliopsida</taxon>
        <taxon>Ranunculales</taxon>
        <taxon>Circaeasteraceae</taxon>
        <taxon>Kingdonia</taxon>
    </lineage>
</organism>
<accession>A0A7J7M7W2</accession>
<dbReference type="InterPro" id="IPR029056">
    <property type="entry name" value="Ribokinase-like"/>
</dbReference>
<reference evidence="3 4" key="1">
    <citation type="journal article" date="2020" name="IScience">
        <title>Genome Sequencing of the Endangered Kingdonia uniflora (Circaeasteraceae, Ranunculales) Reveals Potential Mechanisms of Evolutionary Specialization.</title>
        <authorList>
            <person name="Sun Y."/>
            <person name="Deng T."/>
            <person name="Zhang A."/>
            <person name="Moore M.J."/>
            <person name="Landis J.B."/>
            <person name="Lin N."/>
            <person name="Zhang H."/>
            <person name="Zhang X."/>
            <person name="Huang J."/>
            <person name="Zhang X."/>
            <person name="Sun H."/>
            <person name="Wang H."/>
        </authorList>
    </citation>
    <scope>NUCLEOTIDE SEQUENCE [LARGE SCALE GENOMIC DNA]</scope>
    <source>
        <strain evidence="3">TB1705</strain>
        <tissue evidence="3">Leaf</tissue>
    </source>
</reference>
<dbReference type="EMBL" id="JACGCM010001723">
    <property type="protein sequence ID" value="KAF6150969.1"/>
    <property type="molecule type" value="Genomic_DNA"/>
</dbReference>
<keyword evidence="1" id="KW-0808">Transferase</keyword>
<gene>
    <name evidence="3" type="ORF">GIB67_026890</name>
</gene>
<comment type="caution">
    <text evidence="3">The sequence shown here is derived from an EMBL/GenBank/DDBJ whole genome shotgun (WGS) entry which is preliminary data.</text>
</comment>
<protein>
    <recommendedName>
        <fullName evidence="5">Carbohydrate kinase PfkB domain-containing protein</fullName>
    </recommendedName>
</protein>
<evidence type="ECO:0000313" key="4">
    <source>
        <dbReference type="Proteomes" id="UP000541444"/>
    </source>
</evidence>
<evidence type="ECO:0000256" key="1">
    <source>
        <dbReference type="ARBA" id="ARBA00022679"/>
    </source>
</evidence>
<dbReference type="Gene3D" id="3.40.1190.20">
    <property type="match status" value="1"/>
</dbReference>
<dbReference type="GO" id="GO:0006000">
    <property type="term" value="P:fructose metabolic process"/>
    <property type="evidence" value="ECO:0007669"/>
    <property type="project" value="TreeGrafter"/>
</dbReference>
<sequence length="333" mass="36976">MLSYDPNVRLPLWPSPEAAREGIKSIWEEADFVKVSDDEVAFLAHGDANDENNVLSLWYDGRVNGFPVKTVDTTGAGDAFVGDFFLPYQRMKLTPHTDMVTTSRLKVDFHNLGRMYAMYMICNTFSVSFEISPGNVAAYFGLASRLLGLSKECVNNGAFSWGASLLEETSDVANASTVLTGKCFLHLELAYVKCVPWTNEQWTSDTIEMAYITSISSWTNKRLIRISAKAESAIYAQPLSTLLCPRYHNSVSLSGAITTLQAVSLRLPVNENVRVDIEELEGALNSTSNVIETMSSHFRSFLPKAEEIVEAFASNRSPTVRDGMNLTPYEYIV</sequence>
<dbReference type="Pfam" id="PF04484">
    <property type="entry name" value="QWRF"/>
    <property type="match status" value="1"/>
</dbReference>